<evidence type="ECO:0000313" key="3">
    <source>
        <dbReference type="EMBL" id="OEU12918.1"/>
    </source>
</evidence>
<feature type="region of interest" description="Disordered" evidence="1">
    <location>
        <begin position="286"/>
        <end position="315"/>
    </location>
</feature>
<dbReference type="InterPro" id="IPR027417">
    <property type="entry name" value="P-loop_NTPase"/>
</dbReference>
<dbReference type="Gene3D" id="3.40.50.300">
    <property type="entry name" value="P-loop containing nucleotide triphosphate hydrolases"/>
    <property type="match status" value="1"/>
</dbReference>
<evidence type="ECO:0000259" key="2">
    <source>
        <dbReference type="SMART" id="SM00382"/>
    </source>
</evidence>
<feature type="compositionally biased region" description="Low complexity" evidence="1">
    <location>
        <begin position="113"/>
        <end position="134"/>
    </location>
</feature>
<evidence type="ECO:0000313" key="4">
    <source>
        <dbReference type="Proteomes" id="UP000095751"/>
    </source>
</evidence>
<feature type="domain" description="AAA+ ATPase" evidence="2">
    <location>
        <begin position="82"/>
        <end position="270"/>
    </location>
</feature>
<protein>
    <submittedName>
        <fullName evidence="3">AAA_5-domain-containing protein</fullName>
    </submittedName>
</protein>
<feature type="compositionally biased region" description="Low complexity" evidence="1">
    <location>
        <begin position="286"/>
        <end position="299"/>
    </location>
</feature>
<dbReference type="PANTHER" id="PTHR32204:SF0">
    <property type="entry name" value="ATPASE RAVA"/>
    <property type="match status" value="1"/>
</dbReference>
<sequence length="629" mass="70775">MKNVAANTVSANTKTFLDSKRQQQHSPQQDTVNTVTATAIEVPLSFTKQQIHDSINNAIAILSNGLIERKEDSKLVVLAFLANEHILLLGKPGTGKSVLGLRLSKLLASATGSGSSSSLLSGNNNNNNNNGSNNTQTQTPQIFFQRLLTKFTTPEELFGPLSLKALENDIYRRNTVGYLPTCQIAFLDEIFKANSSILNTLLTILNERKFDNGIPIPEDSNVMVGGGGTIRENCPIRTVVGASNELGNDSDELIALYDRFLIRKEVLPVSDENIIQLLQLQQQSQTQSHQSQSQQSQQESENENEIDDDNNNNNKESELVELDDIIKYLSSTVDDSNSIMIDHDACLILKNLRIYLRDNHDITISDRRLVKIVKLVKLSAACDLRTQVDPIIDFIGILQHCLWNIPSERIIIRDWLWDNITPLDYSNNGDGGNITPNQLRFLLQNLRQEILDILKNKTNGCIETGGAVAQIVKQDDIKVLDSLRIELENIIIIAQTKMNSLVRHIALIHRLELKDDNFALWMDPEDVSTIQQVLLPRAELLLPEIKSVVEDATVLKQTISISSIPIIPSNYLRINIVEMIWELEDEDDSNSNGYRDFTSKELQMTSKAAQSKYDLETFRRWKRAIKKQK</sequence>
<dbReference type="Proteomes" id="UP000095751">
    <property type="component" value="Unassembled WGS sequence"/>
</dbReference>
<proteinExistence type="predicted"/>
<dbReference type="SUPFAM" id="SSF52540">
    <property type="entry name" value="P-loop containing nucleoside triphosphate hydrolases"/>
    <property type="match status" value="1"/>
</dbReference>
<dbReference type="InParanoid" id="A0A1E7F3Z5"/>
<feature type="compositionally biased region" description="Acidic residues" evidence="1">
    <location>
        <begin position="300"/>
        <end position="310"/>
    </location>
</feature>
<dbReference type="InterPro" id="IPR003593">
    <property type="entry name" value="AAA+_ATPase"/>
</dbReference>
<organism evidence="3 4">
    <name type="scientific">Fragilariopsis cylindrus CCMP1102</name>
    <dbReference type="NCBI Taxonomy" id="635003"/>
    <lineage>
        <taxon>Eukaryota</taxon>
        <taxon>Sar</taxon>
        <taxon>Stramenopiles</taxon>
        <taxon>Ochrophyta</taxon>
        <taxon>Bacillariophyta</taxon>
        <taxon>Bacillariophyceae</taxon>
        <taxon>Bacillariophycidae</taxon>
        <taxon>Bacillariales</taxon>
        <taxon>Bacillariaceae</taxon>
        <taxon>Fragilariopsis</taxon>
    </lineage>
</organism>
<dbReference type="Pfam" id="PF20030">
    <property type="entry name" value="bpMoxR"/>
    <property type="match status" value="2"/>
</dbReference>
<accession>A0A1E7F3Z5</accession>
<dbReference type="EMBL" id="KV784364">
    <property type="protein sequence ID" value="OEU12918.1"/>
    <property type="molecule type" value="Genomic_DNA"/>
</dbReference>
<reference evidence="3 4" key="1">
    <citation type="submission" date="2016-09" db="EMBL/GenBank/DDBJ databases">
        <title>Extensive genetic diversity and differential bi-allelic expression allows diatom success in the polar Southern Ocean.</title>
        <authorList>
            <consortium name="DOE Joint Genome Institute"/>
            <person name="Mock T."/>
            <person name="Otillar R.P."/>
            <person name="Strauss J."/>
            <person name="Dupont C."/>
            <person name="Frickenhaus S."/>
            <person name="Maumus F."/>
            <person name="Mcmullan M."/>
            <person name="Sanges R."/>
            <person name="Schmutz J."/>
            <person name="Toseland A."/>
            <person name="Valas R."/>
            <person name="Veluchamy A."/>
            <person name="Ward B.J."/>
            <person name="Allen A."/>
            <person name="Barry K."/>
            <person name="Falciatore A."/>
            <person name="Ferrante M."/>
            <person name="Fortunato A.E."/>
            <person name="Gloeckner G."/>
            <person name="Gruber A."/>
            <person name="Hipkin R."/>
            <person name="Janech M."/>
            <person name="Kroth P."/>
            <person name="Leese F."/>
            <person name="Lindquist E."/>
            <person name="Lyon B.R."/>
            <person name="Martin J."/>
            <person name="Mayer C."/>
            <person name="Parker M."/>
            <person name="Quesneville H."/>
            <person name="Raymond J."/>
            <person name="Uhlig C."/>
            <person name="Valentin K.U."/>
            <person name="Worden A.Z."/>
            <person name="Armbrust E.V."/>
            <person name="Bowler C."/>
            <person name="Green B."/>
            <person name="Moulton V."/>
            <person name="Van Oosterhout C."/>
            <person name="Grigoriev I."/>
        </authorList>
    </citation>
    <scope>NUCLEOTIDE SEQUENCE [LARGE SCALE GENOMIC DNA]</scope>
    <source>
        <strain evidence="3 4">CCMP1102</strain>
    </source>
</reference>
<dbReference type="OrthoDB" id="47330at2759"/>
<dbReference type="KEGG" id="fcy:FRACYDRAFT_244192"/>
<feature type="region of interest" description="Disordered" evidence="1">
    <location>
        <begin position="113"/>
        <end position="136"/>
    </location>
</feature>
<gene>
    <name evidence="3" type="ORF">FRACYDRAFT_244192</name>
</gene>
<name>A0A1E7F3Z5_9STRA</name>
<keyword evidence="4" id="KW-1185">Reference proteome</keyword>
<dbReference type="InterPro" id="IPR041538">
    <property type="entry name" value="RavA-like_AAA_lid"/>
</dbReference>
<dbReference type="InterPro" id="IPR050513">
    <property type="entry name" value="RavA_ATPases"/>
</dbReference>
<dbReference type="SMART" id="SM00382">
    <property type="entry name" value="AAA"/>
    <property type="match status" value="1"/>
</dbReference>
<dbReference type="InterPro" id="IPR045427">
    <property type="entry name" value="MoxR"/>
</dbReference>
<evidence type="ECO:0000256" key="1">
    <source>
        <dbReference type="SAM" id="MobiDB-lite"/>
    </source>
</evidence>
<dbReference type="Pfam" id="PF17868">
    <property type="entry name" value="AAA_lid_8"/>
    <property type="match status" value="1"/>
</dbReference>
<dbReference type="AlphaFoldDB" id="A0A1E7F3Z5"/>
<dbReference type="PANTHER" id="PTHR32204">
    <property type="entry name" value="ATPASE RAVA"/>
    <property type="match status" value="1"/>
</dbReference>